<dbReference type="OrthoDB" id="439808at2759"/>
<feature type="signal peptide" evidence="1">
    <location>
        <begin position="1"/>
        <end position="28"/>
    </location>
</feature>
<dbReference type="AlphaFoldDB" id="W4GN88"/>
<evidence type="ECO:0000313" key="3">
    <source>
        <dbReference type="EMBL" id="RQM22474.1"/>
    </source>
</evidence>
<protein>
    <submittedName>
        <fullName evidence="2">Uncharacterized protein</fullName>
    </submittedName>
</protein>
<sequence length="305" mass="34179">MDEVHVRGVIVGLPLWLRLCFYVDGTCSVEILECPDEVGHDNMVIWDTSYCVHQRTKHVQGFISIAAGHVAAKLRFVGNYDADHGTFMGKWFDCVLVDHTAGDFHFERTTDIAPQVAMHDCNLATLTPLGPGHYLFHGAAIGGNGRIYHSRMTIRLFADGSLSGTVQESHYPQTCTLAGQWSAHQLAWQTTYTADGIMSQYLYYGTPALRVLRGLWQLADVGCVHSLARESGHFDYQLEAAHRQWSRDVHHTFPRPFRRIARAILLSKPSGPSQTAATPTSCGVLLPGDLWCHVFSYVHTEWWQV</sequence>
<dbReference type="EMBL" id="MZMZ02003158">
    <property type="protein sequence ID" value="RQM22474.1"/>
    <property type="molecule type" value="Genomic_DNA"/>
</dbReference>
<name>W4GN88_APHAT</name>
<proteinExistence type="predicted"/>
<evidence type="ECO:0000313" key="2">
    <source>
        <dbReference type="EMBL" id="ETV81137.1"/>
    </source>
</evidence>
<accession>W4GN88</accession>
<keyword evidence="1" id="KW-0732">Signal</keyword>
<feature type="chain" id="PRO_5038331058" evidence="1">
    <location>
        <begin position="29"/>
        <end position="305"/>
    </location>
</feature>
<evidence type="ECO:0000313" key="4">
    <source>
        <dbReference type="Proteomes" id="UP000284702"/>
    </source>
</evidence>
<reference evidence="3 4" key="2">
    <citation type="submission" date="2018-07" db="EMBL/GenBank/DDBJ databases">
        <title>Annotation of Aphanomyces astaci genome assembly.</title>
        <authorList>
            <person name="Studholme D.J."/>
        </authorList>
    </citation>
    <scope>NUCLEOTIDE SEQUENCE [LARGE SCALE GENOMIC DNA]</scope>
    <source>
        <strain evidence="3">Pc</strain>
    </source>
</reference>
<dbReference type="GeneID" id="20807727"/>
<organism evidence="2">
    <name type="scientific">Aphanomyces astaci</name>
    <name type="common">Crayfish plague agent</name>
    <dbReference type="NCBI Taxonomy" id="112090"/>
    <lineage>
        <taxon>Eukaryota</taxon>
        <taxon>Sar</taxon>
        <taxon>Stramenopiles</taxon>
        <taxon>Oomycota</taxon>
        <taxon>Saprolegniomycetes</taxon>
        <taxon>Saprolegniales</taxon>
        <taxon>Verrucalvaceae</taxon>
        <taxon>Aphanomyces</taxon>
    </lineage>
</organism>
<dbReference type="VEuPathDB" id="FungiDB:H257_05731"/>
<evidence type="ECO:0000256" key="1">
    <source>
        <dbReference type="SAM" id="SignalP"/>
    </source>
</evidence>
<dbReference type="RefSeq" id="XP_009828995.1">
    <property type="nucleotide sequence ID" value="XM_009830693.1"/>
</dbReference>
<gene>
    <name evidence="3" type="ORF">B5M09_005854</name>
    <name evidence="2" type="ORF">H257_05731</name>
</gene>
<reference evidence="2" key="1">
    <citation type="submission" date="2013-12" db="EMBL/GenBank/DDBJ databases">
        <title>The Genome Sequence of Aphanomyces astaci APO3.</title>
        <authorList>
            <consortium name="The Broad Institute Genomics Platform"/>
            <person name="Russ C."/>
            <person name="Tyler B."/>
            <person name="van West P."/>
            <person name="Dieguez-Uribeondo J."/>
            <person name="Young S.K."/>
            <person name="Zeng Q."/>
            <person name="Gargeya S."/>
            <person name="Fitzgerald M."/>
            <person name="Abouelleil A."/>
            <person name="Alvarado L."/>
            <person name="Chapman S.B."/>
            <person name="Gainer-Dewar J."/>
            <person name="Goldberg J."/>
            <person name="Griggs A."/>
            <person name="Gujja S."/>
            <person name="Hansen M."/>
            <person name="Howarth C."/>
            <person name="Imamovic A."/>
            <person name="Ireland A."/>
            <person name="Larimer J."/>
            <person name="McCowan C."/>
            <person name="Murphy C."/>
            <person name="Pearson M."/>
            <person name="Poon T.W."/>
            <person name="Priest M."/>
            <person name="Roberts A."/>
            <person name="Saif S."/>
            <person name="Shea T."/>
            <person name="Sykes S."/>
            <person name="Wortman J."/>
            <person name="Nusbaum C."/>
            <person name="Birren B."/>
        </authorList>
    </citation>
    <scope>NUCLEOTIDE SEQUENCE [LARGE SCALE GENOMIC DNA]</scope>
    <source>
        <strain evidence="2">APO3</strain>
    </source>
</reference>
<dbReference type="Proteomes" id="UP000284702">
    <property type="component" value="Unassembled WGS sequence"/>
</dbReference>
<keyword evidence="4" id="KW-1185">Reference proteome</keyword>
<dbReference type="EMBL" id="KI913124">
    <property type="protein sequence ID" value="ETV81137.1"/>
    <property type="molecule type" value="Genomic_DNA"/>
</dbReference>